<evidence type="ECO:0000256" key="6">
    <source>
        <dbReference type="SAM" id="MobiDB-lite"/>
    </source>
</evidence>
<comment type="similarity">
    <text evidence="1">In the C-terminal section; belongs to the class-I pyridoxal-phosphate-dependent aminotransferase family.</text>
</comment>
<name>A0A7Y0FVK9_9HYPH</name>
<evidence type="ECO:0000256" key="1">
    <source>
        <dbReference type="ARBA" id="ARBA00005384"/>
    </source>
</evidence>
<dbReference type="InterPro" id="IPR036388">
    <property type="entry name" value="WH-like_DNA-bd_sf"/>
</dbReference>
<dbReference type="Pfam" id="PF00155">
    <property type="entry name" value="Aminotran_1_2"/>
    <property type="match status" value="1"/>
</dbReference>
<evidence type="ECO:0000256" key="5">
    <source>
        <dbReference type="ARBA" id="ARBA00023163"/>
    </source>
</evidence>
<dbReference type="SUPFAM" id="SSF46785">
    <property type="entry name" value="Winged helix' DNA-binding domain"/>
    <property type="match status" value="1"/>
</dbReference>
<dbReference type="PANTHER" id="PTHR46577">
    <property type="entry name" value="HTH-TYPE TRANSCRIPTIONAL REGULATORY PROTEIN GABR"/>
    <property type="match status" value="1"/>
</dbReference>
<keyword evidence="8" id="KW-0032">Aminotransferase</keyword>
<dbReference type="Gene3D" id="3.90.1150.10">
    <property type="entry name" value="Aspartate Aminotransferase, domain 1"/>
    <property type="match status" value="1"/>
</dbReference>
<dbReference type="Gene3D" id="1.10.10.10">
    <property type="entry name" value="Winged helix-like DNA-binding domain superfamily/Winged helix DNA-binding domain"/>
    <property type="match status" value="1"/>
</dbReference>
<dbReference type="InterPro" id="IPR015421">
    <property type="entry name" value="PyrdxlP-dep_Trfase_major"/>
</dbReference>
<organism evidence="8 9">
    <name type="scientific">Rhizobium terricola</name>
    <dbReference type="NCBI Taxonomy" id="2728849"/>
    <lineage>
        <taxon>Bacteria</taxon>
        <taxon>Pseudomonadati</taxon>
        <taxon>Pseudomonadota</taxon>
        <taxon>Alphaproteobacteria</taxon>
        <taxon>Hyphomicrobiales</taxon>
        <taxon>Rhizobiaceae</taxon>
        <taxon>Rhizobium/Agrobacterium group</taxon>
        <taxon>Rhizobium</taxon>
    </lineage>
</organism>
<dbReference type="EMBL" id="JABBGK010000002">
    <property type="protein sequence ID" value="NML74532.1"/>
    <property type="molecule type" value="Genomic_DNA"/>
</dbReference>
<accession>A0A7Y0FVK9</accession>
<keyword evidence="2" id="KW-0663">Pyridoxal phosphate</keyword>
<dbReference type="CDD" id="cd00609">
    <property type="entry name" value="AAT_like"/>
    <property type="match status" value="1"/>
</dbReference>
<evidence type="ECO:0000256" key="3">
    <source>
        <dbReference type="ARBA" id="ARBA00023015"/>
    </source>
</evidence>
<feature type="region of interest" description="Disordered" evidence="6">
    <location>
        <begin position="1"/>
        <end position="27"/>
    </location>
</feature>
<protein>
    <submittedName>
        <fullName evidence="8">PLP-dependent aminotransferase family protein</fullName>
    </submittedName>
</protein>
<keyword evidence="4" id="KW-0238">DNA-binding</keyword>
<dbReference type="InterPro" id="IPR051446">
    <property type="entry name" value="HTH_trans_reg/aminotransferase"/>
</dbReference>
<dbReference type="Proteomes" id="UP000541470">
    <property type="component" value="Unassembled WGS sequence"/>
</dbReference>
<dbReference type="PROSITE" id="PS50949">
    <property type="entry name" value="HTH_GNTR"/>
    <property type="match status" value="1"/>
</dbReference>
<evidence type="ECO:0000313" key="9">
    <source>
        <dbReference type="Proteomes" id="UP000541470"/>
    </source>
</evidence>
<comment type="caution">
    <text evidence="8">The sequence shown here is derived from an EMBL/GenBank/DDBJ whole genome shotgun (WGS) entry which is preliminary data.</text>
</comment>
<evidence type="ECO:0000259" key="7">
    <source>
        <dbReference type="PROSITE" id="PS50949"/>
    </source>
</evidence>
<dbReference type="InterPro" id="IPR015422">
    <property type="entry name" value="PyrdxlP-dep_Trfase_small"/>
</dbReference>
<evidence type="ECO:0000256" key="2">
    <source>
        <dbReference type="ARBA" id="ARBA00022898"/>
    </source>
</evidence>
<dbReference type="GO" id="GO:0003700">
    <property type="term" value="F:DNA-binding transcription factor activity"/>
    <property type="evidence" value="ECO:0007669"/>
    <property type="project" value="InterPro"/>
</dbReference>
<proteinExistence type="inferred from homology"/>
<dbReference type="SMART" id="SM00345">
    <property type="entry name" value="HTH_GNTR"/>
    <property type="match status" value="1"/>
</dbReference>
<dbReference type="GO" id="GO:0030170">
    <property type="term" value="F:pyridoxal phosphate binding"/>
    <property type="evidence" value="ECO:0007669"/>
    <property type="project" value="InterPro"/>
</dbReference>
<dbReference type="Gene3D" id="3.40.640.10">
    <property type="entry name" value="Type I PLP-dependent aspartate aminotransferase-like (Major domain)"/>
    <property type="match status" value="1"/>
</dbReference>
<keyword evidence="5" id="KW-0804">Transcription</keyword>
<dbReference type="InterPro" id="IPR004839">
    <property type="entry name" value="Aminotransferase_I/II_large"/>
</dbReference>
<dbReference type="Pfam" id="PF00392">
    <property type="entry name" value="GntR"/>
    <property type="match status" value="1"/>
</dbReference>
<dbReference type="CDD" id="cd07377">
    <property type="entry name" value="WHTH_GntR"/>
    <property type="match status" value="1"/>
</dbReference>
<dbReference type="PANTHER" id="PTHR46577:SF2">
    <property type="entry name" value="TRANSCRIPTIONAL REGULATORY PROTEIN"/>
    <property type="match status" value="1"/>
</dbReference>
<dbReference type="GO" id="GO:0003677">
    <property type="term" value="F:DNA binding"/>
    <property type="evidence" value="ECO:0007669"/>
    <property type="project" value="UniProtKB-KW"/>
</dbReference>
<keyword evidence="8" id="KW-0808">Transferase</keyword>
<reference evidence="8 9" key="1">
    <citation type="submission" date="2020-04" db="EMBL/GenBank/DDBJ databases">
        <title>Rhizobium sp. S-51 isolated from soil.</title>
        <authorList>
            <person name="Dahal R.H."/>
        </authorList>
    </citation>
    <scope>NUCLEOTIDE SEQUENCE [LARGE SCALE GENOMIC DNA]</scope>
    <source>
        <strain evidence="8 9">S-51</strain>
    </source>
</reference>
<dbReference type="AlphaFoldDB" id="A0A7Y0FVK9"/>
<dbReference type="SUPFAM" id="SSF53383">
    <property type="entry name" value="PLP-dependent transferases"/>
    <property type="match status" value="1"/>
</dbReference>
<gene>
    <name evidence="8" type="ORF">HHL25_10400</name>
</gene>
<dbReference type="InterPro" id="IPR000524">
    <property type="entry name" value="Tscrpt_reg_HTH_GntR"/>
</dbReference>
<evidence type="ECO:0000256" key="4">
    <source>
        <dbReference type="ARBA" id="ARBA00023125"/>
    </source>
</evidence>
<evidence type="ECO:0000313" key="8">
    <source>
        <dbReference type="EMBL" id="NML74532.1"/>
    </source>
</evidence>
<dbReference type="InterPro" id="IPR015424">
    <property type="entry name" value="PyrdxlP-dep_Trfase"/>
</dbReference>
<dbReference type="InterPro" id="IPR036390">
    <property type="entry name" value="WH_DNA-bd_sf"/>
</dbReference>
<feature type="domain" description="HTH gntR-type" evidence="7">
    <location>
        <begin position="28"/>
        <end position="96"/>
    </location>
</feature>
<keyword evidence="9" id="KW-1185">Reference proteome</keyword>
<sequence>MTEIAPNGGWERTGAQSGDEVDAGPESGTRVGAVMAAIRQRVAGRTLSPGAKLPSIRGFAKVMGVSNSTVVEAYDRLAAEGLIQSRPGSGFYVAGPVAPLVLTEIGPRLDRAIDPFWVSRQSLTAGAETLKPGCGWLPADWMPQADIRRSLRALSRSGTDATLADYGTPLGLPALRQLLSRRMAERGIAASPEQIMLTESGTQAIDLLCRFLVEPGDTVLVDDPCYFNFLALLRAHRVKIVGVPYTPTGPDMERFAAALTEHRPRLYITNSAVHNPTGAALSPVTAHRLLKLAEQAGLTIVEDDIFADFEHEPAPRLSAFDGLERVIHIGSFSKTLTAAARCGFIAARPDWIEGLIDLKIATSFGGNPVSAELVHSILKDGSYRKHIGALRDRLSRARSEVGRRLRTLGLSPWTEPRGGMFLWYSLPDGLDAADIARRALADNVVLAPGNAFSVSQTATRFLRFNVAQSGDAKVFAAVERAMSVAGET</sequence>
<dbReference type="GO" id="GO:0008483">
    <property type="term" value="F:transaminase activity"/>
    <property type="evidence" value="ECO:0007669"/>
    <property type="project" value="UniProtKB-KW"/>
</dbReference>
<keyword evidence="3" id="KW-0805">Transcription regulation</keyword>